<proteinExistence type="predicted"/>
<evidence type="ECO:0000313" key="2">
    <source>
        <dbReference type="Proteomes" id="UP001396898"/>
    </source>
</evidence>
<gene>
    <name evidence="1" type="ORF">PG991_005638</name>
</gene>
<sequence>MTDSIMLSCVKHFNNDYDAVRPRERNHVMRGVFKAGWNNKQKPIVPAEFAPKDLGMTQVGTWKHATANRLVDRRRQASALAKPQEAVKPQKDLARKQGATAFVRPRADKFADVVHYDWVDTNSKFASSGDIEWATPGKFTRELRTTAHATADDAMADYIVEWNTTLAVYLIRRYNCNICHHTPCRPADENFADYQVGDFMKFRSIESALRVQSGDFVAVVGAADDRDALMPNMPLL</sequence>
<comment type="caution">
    <text evidence="1">The sequence shown here is derived from an EMBL/GenBank/DDBJ whole genome shotgun (WGS) entry which is preliminary data.</text>
</comment>
<accession>A0ABR1S9Q1</accession>
<reference evidence="1 2" key="1">
    <citation type="submission" date="2023-01" db="EMBL/GenBank/DDBJ databases">
        <title>Analysis of 21 Apiospora genomes using comparative genomics revels a genus with tremendous synthesis potential of carbohydrate active enzymes and secondary metabolites.</title>
        <authorList>
            <person name="Sorensen T."/>
        </authorList>
    </citation>
    <scope>NUCLEOTIDE SEQUENCE [LARGE SCALE GENOMIC DNA]</scope>
    <source>
        <strain evidence="1 2">CBS 20057</strain>
    </source>
</reference>
<dbReference type="EMBL" id="JAQQWI010000007">
    <property type="protein sequence ID" value="KAK8028582.1"/>
    <property type="molecule type" value="Genomic_DNA"/>
</dbReference>
<dbReference type="Proteomes" id="UP001396898">
    <property type="component" value="Unassembled WGS sequence"/>
</dbReference>
<keyword evidence="2" id="KW-1185">Reference proteome</keyword>
<organism evidence="1 2">
    <name type="scientific">Apiospora marii</name>
    <dbReference type="NCBI Taxonomy" id="335849"/>
    <lineage>
        <taxon>Eukaryota</taxon>
        <taxon>Fungi</taxon>
        <taxon>Dikarya</taxon>
        <taxon>Ascomycota</taxon>
        <taxon>Pezizomycotina</taxon>
        <taxon>Sordariomycetes</taxon>
        <taxon>Xylariomycetidae</taxon>
        <taxon>Amphisphaeriales</taxon>
        <taxon>Apiosporaceae</taxon>
        <taxon>Apiospora</taxon>
    </lineage>
</organism>
<evidence type="ECO:0000313" key="1">
    <source>
        <dbReference type="EMBL" id="KAK8028582.1"/>
    </source>
</evidence>
<protein>
    <submittedName>
        <fullName evidence="1">Uncharacterized protein</fullName>
    </submittedName>
</protein>
<name>A0ABR1S9Q1_9PEZI</name>